<name>A0A4R0YDA0_9GAMM</name>
<dbReference type="EMBL" id="SJTG01000008">
    <property type="protein sequence ID" value="TCI05986.1"/>
    <property type="molecule type" value="Genomic_DNA"/>
</dbReference>
<dbReference type="Proteomes" id="UP000291822">
    <property type="component" value="Unassembled WGS sequence"/>
</dbReference>
<sequence length="111" mass="12342">MPSTIAELHLSGPYRHAQRALAAWLDLGHAAARRSLFQVRAALAALNAAERHQLARWLAWLAVAQQSRQQATPQGRILRLDHTLLQAMEEAMARLPSGFAQTQTQTRRLSA</sequence>
<dbReference type="AlphaFoldDB" id="A0A4R0YDA0"/>
<proteinExistence type="predicted"/>
<protein>
    <submittedName>
        <fullName evidence="1">Uncharacterized protein</fullName>
    </submittedName>
</protein>
<comment type="caution">
    <text evidence="1">The sequence shown here is derived from an EMBL/GenBank/DDBJ whole genome shotgun (WGS) entry which is preliminary data.</text>
</comment>
<organism evidence="1 2">
    <name type="scientific">Dyella soli</name>
    <dbReference type="NCBI Taxonomy" id="522319"/>
    <lineage>
        <taxon>Bacteria</taxon>
        <taxon>Pseudomonadati</taxon>
        <taxon>Pseudomonadota</taxon>
        <taxon>Gammaproteobacteria</taxon>
        <taxon>Lysobacterales</taxon>
        <taxon>Rhodanobacteraceae</taxon>
        <taxon>Dyella</taxon>
    </lineage>
</organism>
<gene>
    <name evidence="1" type="ORF">EZM97_36350</name>
</gene>
<evidence type="ECO:0000313" key="1">
    <source>
        <dbReference type="EMBL" id="TCI05986.1"/>
    </source>
</evidence>
<evidence type="ECO:0000313" key="2">
    <source>
        <dbReference type="Proteomes" id="UP000291822"/>
    </source>
</evidence>
<reference evidence="1 2" key="1">
    <citation type="submission" date="2019-02" db="EMBL/GenBank/DDBJ databases">
        <title>Dyella amyloliquefaciens sp. nov., isolated from forest soil.</title>
        <authorList>
            <person name="Gao Z.-H."/>
            <person name="Qiu L.-H."/>
        </authorList>
    </citation>
    <scope>NUCLEOTIDE SEQUENCE [LARGE SCALE GENOMIC DNA]</scope>
    <source>
        <strain evidence="1 2">KACC 12747</strain>
    </source>
</reference>
<keyword evidence="2" id="KW-1185">Reference proteome</keyword>
<dbReference type="RefSeq" id="WP_131152805.1">
    <property type="nucleotide sequence ID" value="NZ_SJTG01000008.1"/>
</dbReference>
<accession>A0A4R0YDA0</accession>